<name>A0A0D2J1M8_9EURO</name>
<evidence type="ECO:0000313" key="3">
    <source>
        <dbReference type="Proteomes" id="UP000053617"/>
    </source>
</evidence>
<dbReference type="HOGENOM" id="CLU_869188_0_0_1"/>
<sequence>MASSSNFPLRQTDPETLRIAPQKDPLPKTCLRLYSDEDAGRRLTNEEYRLSLLNNGPIPNFDWRAVPPAGIGPKFDVFGRVEELQKYLRENTYPNQRENIMAAIDMYNRKELPTQDTPRVYLQDGKLVAPTMNNVLRPEPIWREGSGIQYMQAHGHYQALPRQSSTVFGYNPALGGAEILLRVTIPPHLGGNGLPVVVRALNDTGSNIMTLDYNEALGDLGWQPALSPPQLIQITTPGAVTLHESISVMAQACDYTGAAFTGQFVEDVVLRHFTGEEVRLSGSAVRNQLYFGTAPRLSNLYVARNKTRQSQVLPNFNQLP</sequence>
<evidence type="ECO:0000256" key="1">
    <source>
        <dbReference type="SAM" id="MobiDB-lite"/>
    </source>
</evidence>
<feature type="region of interest" description="Disordered" evidence="1">
    <location>
        <begin position="1"/>
        <end position="22"/>
    </location>
</feature>
<proteinExistence type="predicted"/>
<dbReference type="AlphaFoldDB" id="A0A0D2J1M8"/>
<dbReference type="OrthoDB" id="4199986at2759"/>
<dbReference type="Proteomes" id="UP000053617">
    <property type="component" value="Unassembled WGS sequence"/>
</dbReference>
<gene>
    <name evidence="2" type="ORF">Z518_08748</name>
</gene>
<keyword evidence="3" id="KW-1185">Reference proteome</keyword>
<dbReference type="EMBL" id="KN847480">
    <property type="protein sequence ID" value="KIX02805.1"/>
    <property type="molecule type" value="Genomic_DNA"/>
</dbReference>
<organism evidence="2 3">
    <name type="scientific">Rhinocladiella mackenziei CBS 650.93</name>
    <dbReference type="NCBI Taxonomy" id="1442369"/>
    <lineage>
        <taxon>Eukaryota</taxon>
        <taxon>Fungi</taxon>
        <taxon>Dikarya</taxon>
        <taxon>Ascomycota</taxon>
        <taxon>Pezizomycotina</taxon>
        <taxon>Eurotiomycetes</taxon>
        <taxon>Chaetothyriomycetidae</taxon>
        <taxon>Chaetothyriales</taxon>
        <taxon>Herpotrichiellaceae</taxon>
        <taxon>Rhinocladiella</taxon>
    </lineage>
</organism>
<evidence type="ECO:0000313" key="2">
    <source>
        <dbReference type="EMBL" id="KIX02805.1"/>
    </source>
</evidence>
<dbReference type="VEuPathDB" id="FungiDB:Z518_08748"/>
<dbReference type="RefSeq" id="XP_013269941.1">
    <property type="nucleotide sequence ID" value="XM_013414487.1"/>
</dbReference>
<dbReference type="GeneID" id="25296819"/>
<dbReference type="STRING" id="1442369.A0A0D2J1M8"/>
<accession>A0A0D2J1M8</accession>
<reference evidence="2 3" key="1">
    <citation type="submission" date="2015-01" db="EMBL/GenBank/DDBJ databases">
        <title>The Genome Sequence of Rhinocladiella mackenzie CBS 650.93.</title>
        <authorList>
            <consortium name="The Broad Institute Genomics Platform"/>
            <person name="Cuomo C."/>
            <person name="de Hoog S."/>
            <person name="Gorbushina A."/>
            <person name="Stielow B."/>
            <person name="Teixiera M."/>
            <person name="Abouelleil A."/>
            <person name="Chapman S.B."/>
            <person name="Priest M."/>
            <person name="Young S.K."/>
            <person name="Wortman J."/>
            <person name="Nusbaum C."/>
            <person name="Birren B."/>
        </authorList>
    </citation>
    <scope>NUCLEOTIDE SEQUENCE [LARGE SCALE GENOMIC DNA]</scope>
    <source>
        <strain evidence="2 3">CBS 650.93</strain>
    </source>
</reference>
<protein>
    <submittedName>
        <fullName evidence="2">Uncharacterized protein</fullName>
    </submittedName>
</protein>